<dbReference type="EMBL" id="JBHLUH010000043">
    <property type="protein sequence ID" value="MFC0530384.1"/>
    <property type="molecule type" value="Genomic_DNA"/>
</dbReference>
<feature type="region of interest" description="Disordered" evidence="1">
    <location>
        <begin position="16"/>
        <end position="50"/>
    </location>
</feature>
<dbReference type="RefSeq" id="WP_377253542.1">
    <property type="nucleotide sequence ID" value="NZ_JBHLUH010000043.1"/>
</dbReference>
<keyword evidence="3" id="KW-1185">Reference proteome</keyword>
<reference evidence="2 3" key="1">
    <citation type="submission" date="2024-09" db="EMBL/GenBank/DDBJ databases">
        <authorList>
            <person name="Sun Q."/>
            <person name="Mori K."/>
        </authorList>
    </citation>
    <scope>NUCLEOTIDE SEQUENCE [LARGE SCALE GENOMIC DNA]</scope>
    <source>
        <strain evidence="2 3">TBRC 3947</strain>
    </source>
</reference>
<dbReference type="Proteomes" id="UP001589867">
    <property type="component" value="Unassembled WGS sequence"/>
</dbReference>
<evidence type="ECO:0000313" key="3">
    <source>
        <dbReference type="Proteomes" id="UP001589867"/>
    </source>
</evidence>
<accession>A0ABV6M799</accession>
<sequence>MADPDEDFEMETHVAAEERDLEAPAEDTVEQATVADPAEQEPEVRRGLEVNDWDALEQARVVNLDDDYR</sequence>
<organism evidence="2 3">
    <name type="scientific">Phytohabitans kaempferiae</name>
    <dbReference type="NCBI Taxonomy" id="1620943"/>
    <lineage>
        <taxon>Bacteria</taxon>
        <taxon>Bacillati</taxon>
        <taxon>Actinomycetota</taxon>
        <taxon>Actinomycetes</taxon>
        <taxon>Micromonosporales</taxon>
        <taxon>Micromonosporaceae</taxon>
    </lineage>
</organism>
<name>A0ABV6M799_9ACTN</name>
<evidence type="ECO:0000313" key="2">
    <source>
        <dbReference type="EMBL" id="MFC0530384.1"/>
    </source>
</evidence>
<comment type="caution">
    <text evidence="2">The sequence shown here is derived from an EMBL/GenBank/DDBJ whole genome shotgun (WGS) entry which is preliminary data.</text>
</comment>
<gene>
    <name evidence="2" type="ORF">ACFFIA_22215</name>
</gene>
<evidence type="ECO:0008006" key="4">
    <source>
        <dbReference type="Google" id="ProtNLM"/>
    </source>
</evidence>
<protein>
    <recommendedName>
        <fullName evidence="4">DUF5709 domain-containing protein</fullName>
    </recommendedName>
</protein>
<evidence type="ECO:0000256" key="1">
    <source>
        <dbReference type="SAM" id="MobiDB-lite"/>
    </source>
</evidence>
<proteinExistence type="predicted"/>